<gene>
    <name evidence="1" type="ORF">LCGC14_2042480</name>
</gene>
<evidence type="ECO:0000313" key="1">
    <source>
        <dbReference type="EMBL" id="KKL76679.1"/>
    </source>
</evidence>
<sequence>MIEKLFEWLENSWSFQDIWERGTNLDYVISKNRISENLKKAIKEGNVDGFFLWVETEFQLEDIWNKGMDTFNKDQNDVTYNMTYYQFKVMFRNKIKETTIMEEPELAQNLFGGSADDFKST</sequence>
<accession>A0A0F9ERM6</accession>
<dbReference type="AlphaFoldDB" id="A0A0F9ERM6"/>
<name>A0A0F9ERM6_9ZZZZ</name>
<reference evidence="1" key="1">
    <citation type="journal article" date="2015" name="Nature">
        <title>Complex archaea that bridge the gap between prokaryotes and eukaryotes.</title>
        <authorList>
            <person name="Spang A."/>
            <person name="Saw J.H."/>
            <person name="Jorgensen S.L."/>
            <person name="Zaremba-Niedzwiedzka K."/>
            <person name="Martijn J."/>
            <person name="Lind A.E."/>
            <person name="van Eijk R."/>
            <person name="Schleper C."/>
            <person name="Guy L."/>
            <person name="Ettema T.J."/>
        </authorList>
    </citation>
    <scope>NUCLEOTIDE SEQUENCE</scope>
</reference>
<comment type="caution">
    <text evidence="1">The sequence shown here is derived from an EMBL/GenBank/DDBJ whole genome shotgun (WGS) entry which is preliminary data.</text>
</comment>
<protein>
    <submittedName>
        <fullName evidence="1">Uncharacterized protein</fullName>
    </submittedName>
</protein>
<organism evidence="1">
    <name type="scientific">marine sediment metagenome</name>
    <dbReference type="NCBI Taxonomy" id="412755"/>
    <lineage>
        <taxon>unclassified sequences</taxon>
        <taxon>metagenomes</taxon>
        <taxon>ecological metagenomes</taxon>
    </lineage>
</organism>
<proteinExistence type="predicted"/>
<dbReference type="EMBL" id="LAZR01023971">
    <property type="protein sequence ID" value="KKL76679.1"/>
    <property type="molecule type" value="Genomic_DNA"/>
</dbReference>